<dbReference type="RefSeq" id="WP_166282711.1">
    <property type="nucleotide sequence ID" value="NZ_JAANNP010000011.1"/>
</dbReference>
<feature type="transmembrane region" description="Helical" evidence="1">
    <location>
        <begin position="139"/>
        <end position="156"/>
    </location>
</feature>
<keyword evidence="1" id="KW-0812">Transmembrane</keyword>
<feature type="transmembrane region" description="Helical" evidence="1">
    <location>
        <begin position="373"/>
        <end position="395"/>
    </location>
</feature>
<keyword evidence="1" id="KW-1133">Transmembrane helix</keyword>
<accession>A0ABX0GWA4</accession>
<organism evidence="3 4">
    <name type="scientific">Motilibacter deserti</name>
    <dbReference type="NCBI Taxonomy" id="2714956"/>
    <lineage>
        <taxon>Bacteria</taxon>
        <taxon>Bacillati</taxon>
        <taxon>Actinomycetota</taxon>
        <taxon>Actinomycetes</taxon>
        <taxon>Motilibacterales</taxon>
        <taxon>Motilibacteraceae</taxon>
        <taxon>Motilibacter</taxon>
    </lineage>
</organism>
<dbReference type="Proteomes" id="UP000800981">
    <property type="component" value="Unassembled WGS sequence"/>
</dbReference>
<sequence length="463" mass="45126">MTSTATSVVRLTLRSPSGSVDVAAGADVPLAALLGPDVRVRLGVPPGDDVRVVSRSGTPFDTAAPAAHQGVEDGDVLLVLAARAPEGSRRGRRQAAAQSASMARAARQGGGGALSRAWLLGVAAASLAGAGALAVDAAWAAPVVLLVALLSVVAPAGRWGDAARLLAPPVGAIATAALLLGPERAGEGLLAATGAGVVGAALAAVLLALPAPAGTSSAREGLRVELVAGALLAAVAGGGLLASASGRAVAAAVCAGAVCALRLLPMLAVDVPDSALLDADRTALGVWAATTGRRRRGRTRLRAGDVADRVRSGRRTLDAAVVAAVLAVLVALLVLLPGRGGGVVGWGSVALAGCVCAALPLQARTLTGSTARVVLLAAGAVAFAACMASLLAGFGPRERSGATAVLVAVGASTVLAAVALGRGWRSVRWARSAELLDGAAVALVLPAAVIAAGGIEWVRGLVS</sequence>
<feature type="transmembrane region" description="Helical" evidence="1">
    <location>
        <begin position="343"/>
        <end position="361"/>
    </location>
</feature>
<feature type="transmembrane region" description="Helical" evidence="1">
    <location>
        <begin position="319"/>
        <end position="337"/>
    </location>
</feature>
<name>A0ABX0GWA4_9ACTN</name>
<feature type="transmembrane region" description="Helical" evidence="1">
    <location>
        <begin position="435"/>
        <end position="455"/>
    </location>
</feature>
<proteinExistence type="predicted"/>
<evidence type="ECO:0000259" key="2">
    <source>
        <dbReference type="Pfam" id="PF19053"/>
    </source>
</evidence>
<feature type="domain" description="EccD-like transmembrane" evidence="2">
    <location>
        <begin position="113"/>
        <end position="461"/>
    </location>
</feature>
<feature type="transmembrane region" description="Helical" evidence="1">
    <location>
        <begin position="401"/>
        <end position="423"/>
    </location>
</feature>
<feature type="transmembrane region" description="Helical" evidence="1">
    <location>
        <begin position="188"/>
        <end position="209"/>
    </location>
</feature>
<feature type="transmembrane region" description="Helical" evidence="1">
    <location>
        <begin position="248"/>
        <end position="269"/>
    </location>
</feature>
<evidence type="ECO:0000256" key="1">
    <source>
        <dbReference type="SAM" id="Phobius"/>
    </source>
</evidence>
<evidence type="ECO:0000313" key="3">
    <source>
        <dbReference type="EMBL" id="NHC14813.1"/>
    </source>
</evidence>
<dbReference type="EMBL" id="JAANNP010000011">
    <property type="protein sequence ID" value="NHC14813.1"/>
    <property type="molecule type" value="Genomic_DNA"/>
</dbReference>
<comment type="caution">
    <text evidence="3">The sequence shown here is derived from an EMBL/GenBank/DDBJ whole genome shotgun (WGS) entry which is preliminary data.</text>
</comment>
<keyword evidence="1" id="KW-0472">Membrane</keyword>
<feature type="transmembrane region" description="Helical" evidence="1">
    <location>
        <begin position="113"/>
        <end position="133"/>
    </location>
</feature>
<protein>
    <recommendedName>
        <fullName evidence="2">EccD-like transmembrane domain-containing protein</fullName>
    </recommendedName>
</protein>
<keyword evidence="4" id="KW-1185">Reference proteome</keyword>
<feature type="transmembrane region" description="Helical" evidence="1">
    <location>
        <begin position="221"/>
        <end position="242"/>
    </location>
</feature>
<reference evidence="3 4" key="1">
    <citation type="submission" date="2020-03" db="EMBL/GenBank/DDBJ databases">
        <title>Two novel Motilibacter sp.</title>
        <authorList>
            <person name="Liu S."/>
        </authorList>
    </citation>
    <scope>NUCLEOTIDE SEQUENCE [LARGE SCALE GENOMIC DNA]</scope>
    <source>
        <strain evidence="3 4">E257</strain>
    </source>
</reference>
<evidence type="ECO:0000313" key="4">
    <source>
        <dbReference type="Proteomes" id="UP000800981"/>
    </source>
</evidence>
<dbReference type="Pfam" id="PF19053">
    <property type="entry name" value="EccD"/>
    <property type="match status" value="1"/>
</dbReference>
<dbReference type="InterPro" id="IPR044049">
    <property type="entry name" value="EccD_transm"/>
</dbReference>
<gene>
    <name evidence="3" type="ORF">G9H71_13575</name>
</gene>